<dbReference type="PANTHER" id="PTHR43155">
    <property type="entry name" value="CYCLIC DI-GMP PHOSPHODIESTERASE PA4108-RELATED"/>
    <property type="match status" value="1"/>
</dbReference>
<gene>
    <name evidence="7" type="ORF">N47_L13700</name>
</gene>
<dbReference type="PROSITE" id="PS50110">
    <property type="entry name" value="RESPONSE_REGULATORY"/>
    <property type="match status" value="1"/>
</dbReference>
<dbReference type="SMART" id="SM00091">
    <property type="entry name" value="PAS"/>
    <property type="match status" value="1"/>
</dbReference>
<dbReference type="Gene3D" id="1.10.3210.10">
    <property type="entry name" value="Hypothetical protein af1432"/>
    <property type="match status" value="1"/>
</dbReference>
<dbReference type="AlphaFoldDB" id="E1YDX8"/>
<dbReference type="InterPro" id="IPR003607">
    <property type="entry name" value="HD/PDEase_dom"/>
</dbReference>
<dbReference type="GO" id="GO:0000160">
    <property type="term" value="P:phosphorelay signal transduction system"/>
    <property type="evidence" value="ECO:0007669"/>
    <property type="project" value="InterPro"/>
</dbReference>
<dbReference type="CDD" id="cd00156">
    <property type="entry name" value="REC"/>
    <property type="match status" value="1"/>
</dbReference>
<dbReference type="Pfam" id="PF13487">
    <property type="entry name" value="HD_5"/>
    <property type="match status" value="1"/>
</dbReference>
<evidence type="ECO:0008006" key="8">
    <source>
        <dbReference type="Google" id="ProtNLM"/>
    </source>
</evidence>
<feature type="domain" description="PAC" evidence="5">
    <location>
        <begin position="221"/>
        <end position="273"/>
    </location>
</feature>
<reference evidence="7" key="1">
    <citation type="journal article" date="2011" name="Environ. Microbiol.">
        <title>Genomic insights into the metabolic potential of the polycyclic aromatic hydrocarbon degrading sulfate-reducing Deltaproteobacterium N47.</title>
        <authorList>
            <person name="Bergmann F."/>
            <person name="Selesi D."/>
            <person name="Weinmaier T."/>
            <person name="Tischler P."/>
            <person name="Rattei T."/>
            <person name="Meckenstock R.U."/>
        </authorList>
    </citation>
    <scope>NUCLEOTIDE SEQUENCE</scope>
</reference>
<dbReference type="InterPro" id="IPR001789">
    <property type="entry name" value="Sig_transdc_resp-reg_receiver"/>
</dbReference>
<evidence type="ECO:0000259" key="5">
    <source>
        <dbReference type="PROSITE" id="PS50113"/>
    </source>
</evidence>
<dbReference type="PROSITE" id="PS50113">
    <property type="entry name" value="PAC"/>
    <property type="match status" value="1"/>
</dbReference>
<dbReference type="InterPro" id="IPR000700">
    <property type="entry name" value="PAS-assoc_C"/>
</dbReference>
<dbReference type="Pfam" id="PF00072">
    <property type="entry name" value="Response_reg"/>
    <property type="match status" value="1"/>
</dbReference>
<dbReference type="EMBL" id="FR695869">
    <property type="protein sequence ID" value="CBX28772.1"/>
    <property type="molecule type" value="Genomic_DNA"/>
</dbReference>
<evidence type="ECO:0000259" key="6">
    <source>
        <dbReference type="PROSITE" id="PS51832"/>
    </source>
</evidence>
<dbReference type="CDD" id="cd00130">
    <property type="entry name" value="PAS"/>
    <property type="match status" value="1"/>
</dbReference>
<dbReference type="InterPro" id="IPR035965">
    <property type="entry name" value="PAS-like_dom_sf"/>
</dbReference>
<feature type="domain" description="Response regulatory" evidence="3">
    <location>
        <begin position="13"/>
        <end position="129"/>
    </location>
</feature>
<dbReference type="SUPFAM" id="SSF52172">
    <property type="entry name" value="CheY-like"/>
    <property type="match status" value="1"/>
</dbReference>
<dbReference type="SUPFAM" id="SSF55785">
    <property type="entry name" value="PYP-like sensor domain (PAS domain)"/>
    <property type="match status" value="1"/>
</dbReference>
<dbReference type="CDD" id="cd00077">
    <property type="entry name" value="HDc"/>
    <property type="match status" value="1"/>
</dbReference>
<dbReference type="PROSITE" id="PS51832">
    <property type="entry name" value="HD_GYP"/>
    <property type="match status" value="1"/>
</dbReference>
<dbReference type="PANTHER" id="PTHR43155:SF2">
    <property type="entry name" value="CYCLIC DI-GMP PHOSPHODIESTERASE PA4108"/>
    <property type="match status" value="1"/>
</dbReference>
<sequence length="474" mass="53719">MNGRIKEMNNKLRILIAEDSEDDALLEILELKKAGFESKYERVETFEAMEKAILEKSWDVILCDYQLPQFNGLAAIDLLQETGIDIPLIIVSGAIGEETAVECMRFGACDYIMKNNMSRLPLAVKRELKETESRLKRKRAEETLRESEERYRTILQNIEEGYYEVDTAGNLTFFNDSVCQILGNTRAELMCVNDRQHADKENSQILYQVFKKVFITGEPSKRVDYELIREDGTKRNIEVSVSLIRNTSGKPIGFRGIMRNVTEQKLAENKLLQTLESLRKSFSTLIQVMVSVVKTRDTYTAGHQARSANIARAIANELGLPKDQVEGIHMAGSIHDIGKLSIPSEILSKPAKLSEIEFSLIKGHSWSGYEILKYVESPWPLAEIVYQHHERMDGSGYPRGLKGDEILIGARIMAVADVVESMASHRPYRPALGINAALEEIENNKETLYDTDVADACLRLFREKDFKLEGECLN</sequence>
<dbReference type="SMART" id="SM00448">
    <property type="entry name" value="REC"/>
    <property type="match status" value="1"/>
</dbReference>
<evidence type="ECO:0000256" key="1">
    <source>
        <dbReference type="PROSITE-ProRule" id="PRU00169"/>
    </source>
</evidence>
<keyword evidence="2" id="KW-0175">Coiled coil</keyword>
<dbReference type="Gene3D" id="3.30.450.20">
    <property type="entry name" value="PAS domain"/>
    <property type="match status" value="1"/>
</dbReference>
<evidence type="ECO:0000313" key="7">
    <source>
        <dbReference type="EMBL" id="CBX28772.1"/>
    </source>
</evidence>
<protein>
    <recommendedName>
        <fullName evidence="8">PAS domain S-box protein</fullName>
    </recommendedName>
</protein>
<feature type="domain" description="PAS" evidence="4">
    <location>
        <begin position="147"/>
        <end position="190"/>
    </location>
</feature>
<evidence type="ECO:0000259" key="4">
    <source>
        <dbReference type="PROSITE" id="PS50112"/>
    </source>
</evidence>
<dbReference type="Pfam" id="PF13426">
    <property type="entry name" value="PAS_9"/>
    <property type="match status" value="1"/>
</dbReference>
<dbReference type="Gene3D" id="3.40.50.2300">
    <property type="match status" value="1"/>
</dbReference>
<dbReference type="InterPro" id="IPR001610">
    <property type="entry name" value="PAC"/>
</dbReference>
<evidence type="ECO:0000256" key="2">
    <source>
        <dbReference type="SAM" id="Coils"/>
    </source>
</evidence>
<dbReference type="PROSITE" id="PS50112">
    <property type="entry name" value="PAS"/>
    <property type="match status" value="1"/>
</dbReference>
<dbReference type="InterPro" id="IPR011006">
    <property type="entry name" value="CheY-like_superfamily"/>
</dbReference>
<feature type="modified residue" description="4-aspartylphosphate" evidence="1">
    <location>
        <position position="64"/>
    </location>
</feature>
<dbReference type="SMART" id="SM00471">
    <property type="entry name" value="HDc"/>
    <property type="match status" value="1"/>
</dbReference>
<evidence type="ECO:0000259" key="3">
    <source>
        <dbReference type="PROSITE" id="PS50110"/>
    </source>
</evidence>
<dbReference type="InterPro" id="IPR037522">
    <property type="entry name" value="HD_GYP_dom"/>
</dbReference>
<organism evidence="7">
    <name type="scientific">uncultured Desulfobacterium sp</name>
    <dbReference type="NCBI Taxonomy" id="201089"/>
    <lineage>
        <taxon>Bacteria</taxon>
        <taxon>Pseudomonadati</taxon>
        <taxon>Thermodesulfobacteriota</taxon>
        <taxon>Desulfobacteria</taxon>
        <taxon>Desulfobacterales</taxon>
        <taxon>Desulfobacteriaceae</taxon>
        <taxon>Desulfobacterium</taxon>
        <taxon>environmental samples</taxon>
    </lineage>
</organism>
<dbReference type="NCBIfam" id="TIGR00229">
    <property type="entry name" value="sensory_box"/>
    <property type="match status" value="1"/>
</dbReference>
<accession>E1YDX8</accession>
<name>E1YDX8_9BACT</name>
<keyword evidence="1" id="KW-0597">Phosphoprotein</keyword>
<proteinExistence type="predicted"/>
<dbReference type="SMART" id="SM00086">
    <property type="entry name" value="PAC"/>
    <property type="match status" value="1"/>
</dbReference>
<feature type="coiled-coil region" evidence="2">
    <location>
        <begin position="125"/>
        <end position="157"/>
    </location>
</feature>
<dbReference type="SUPFAM" id="SSF109604">
    <property type="entry name" value="HD-domain/PDEase-like"/>
    <property type="match status" value="1"/>
</dbReference>
<dbReference type="InterPro" id="IPR000014">
    <property type="entry name" value="PAS"/>
</dbReference>
<feature type="domain" description="HD-GYP" evidence="6">
    <location>
        <begin position="278"/>
        <end position="473"/>
    </location>
</feature>